<evidence type="ECO:0000256" key="3">
    <source>
        <dbReference type="ARBA" id="ARBA00022801"/>
    </source>
</evidence>
<feature type="domain" description="Peptidase M3A/M3B catalytic" evidence="7">
    <location>
        <begin position="219"/>
        <end position="601"/>
    </location>
</feature>
<keyword evidence="1 6" id="KW-0645">Protease</keyword>
<dbReference type="CDD" id="cd09608">
    <property type="entry name" value="M3B_PepF"/>
    <property type="match status" value="1"/>
</dbReference>
<evidence type="ECO:0000313" key="10">
    <source>
        <dbReference type="Proteomes" id="UP000595564"/>
    </source>
</evidence>
<dbReference type="RefSeq" id="WP_201327114.1">
    <property type="nucleotide sequence ID" value="NZ_AP017470.1"/>
</dbReference>
<evidence type="ECO:0000256" key="6">
    <source>
        <dbReference type="RuleBase" id="RU368091"/>
    </source>
</evidence>
<evidence type="ECO:0000256" key="5">
    <source>
        <dbReference type="ARBA" id="ARBA00023049"/>
    </source>
</evidence>
<name>A0A7R6PPB5_9BACT</name>
<dbReference type="InterPro" id="IPR045090">
    <property type="entry name" value="Pept_M3A_M3B"/>
</dbReference>
<evidence type="ECO:0000256" key="2">
    <source>
        <dbReference type="ARBA" id="ARBA00022723"/>
    </source>
</evidence>
<dbReference type="EC" id="3.4.24.-" evidence="6"/>
<evidence type="ECO:0000256" key="1">
    <source>
        <dbReference type="ARBA" id="ARBA00022670"/>
    </source>
</evidence>
<dbReference type="Gene3D" id="1.20.140.70">
    <property type="entry name" value="Oligopeptidase f, N-terminal domain"/>
    <property type="match status" value="1"/>
</dbReference>
<reference evidence="9 10" key="1">
    <citation type="journal article" date="2012" name="Extremophiles">
        <title>Thermotomaculum hydrothermale gen. nov., sp. nov., a novel heterotrophic thermophile within the phylum Acidobacteria from a deep-sea hydrothermal vent chimney in the Southern Okinawa Trough.</title>
        <authorList>
            <person name="Izumi H."/>
            <person name="Nunoura T."/>
            <person name="Miyazaki M."/>
            <person name="Mino S."/>
            <person name="Toki T."/>
            <person name="Takai K."/>
            <person name="Sako Y."/>
            <person name="Sawabe T."/>
            <person name="Nakagawa S."/>
        </authorList>
    </citation>
    <scope>NUCLEOTIDE SEQUENCE [LARGE SCALE GENOMIC DNA]</scope>
    <source>
        <strain evidence="9 10">AC55</strain>
    </source>
</reference>
<feature type="domain" description="Oligopeptidase F N-terminal" evidence="8">
    <location>
        <begin position="129"/>
        <end position="197"/>
    </location>
</feature>
<evidence type="ECO:0000313" key="9">
    <source>
        <dbReference type="EMBL" id="BBB32811.1"/>
    </source>
</evidence>
<comment type="function">
    <text evidence="6">Has oligopeptidase activity and degrades a variety of small bioactive peptides.</text>
</comment>
<dbReference type="InterPro" id="IPR042088">
    <property type="entry name" value="OligoPept_F_C"/>
</dbReference>
<sequence>MKFFVILSFMLMFTFTAISKTREEIPEKYKWNLKDLYPSVEVFKKNREEFSKKIESLKSFQGKLGNSPEELKKCLDTYFNLHKELDRLITYVSLRADEDLGNSENQKLKNETYNVARKFAEASSFIEPEIISLGEKKINEYLENKDLKLYKLYLTRILKEKKHILSKNEEALLAKTSMISDAPYQTYSIFSYTDMPFPIVELNGEKVKLNQAAYTKWRSNPDIKIRNIVFPKFFGTYKSFENTFGTLLYSQVKKDWFYANARKYNSSLEAALTPNEVPVKVYHNLIKEINANLPLLHRYLKLRKKMLGLKELTYADLYTPLVKSVDAKYTYEQAQKIIEDALKPLGNEYETYLHRAFKERWIDVYPNEGKRGGAYSSGNAYDVHPYILLNYNEDYESLSTLAHELGHSMHSMFSNTYQPYVYSDYTIFVAEVASTFNENMLNHYLLIHTKDRDMKLFLLGHLLEGIRQTIFRQAMFAEFELEIHKRVEKGEALTGADLSKIYLNIVRKYYGHDKGICKVDDLYGIEWAYIPHFYYNFYVYQYATSLIASTHLAQKVIHGDKKDVEEYLGFIKSGCSDTPINILRKAGADLETEIPFETTMKVFSDTMDQIEKLLNEKN</sequence>
<dbReference type="Pfam" id="PF08439">
    <property type="entry name" value="Peptidase_M3_N"/>
    <property type="match status" value="1"/>
</dbReference>
<dbReference type="Pfam" id="PF01432">
    <property type="entry name" value="Peptidase_M3"/>
    <property type="match status" value="1"/>
</dbReference>
<dbReference type="NCBIfam" id="TIGR00181">
    <property type="entry name" value="pepF"/>
    <property type="match status" value="1"/>
</dbReference>
<dbReference type="GO" id="GO:0004222">
    <property type="term" value="F:metalloendopeptidase activity"/>
    <property type="evidence" value="ECO:0007669"/>
    <property type="project" value="UniProtKB-UniRule"/>
</dbReference>
<keyword evidence="10" id="KW-1185">Reference proteome</keyword>
<comment type="similarity">
    <text evidence="6">Belongs to the peptidase M3B family.</text>
</comment>
<dbReference type="SUPFAM" id="SSF55486">
    <property type="entry name" value="Metalloproteases ('zincins'), catalytic domain"/>
    <property type="match status" value="1"/>
</dbReference>
<keyword evidence="2 6" id="KW-0479">Metal-binding</keyword>
<keyword evidence="5 6" id="KW-0482">Metalloprotease</keyword>
<evidence type="ECO:0000259" key="7">
    <source>
        <dbReference type="Pfam" id="PF01432"/>
    </source>
</evidence>
<dbReference type="PANTHER" id="PTHR11804:SF84">
    <property type="entry name" value="SACCHAROLYSIN"/>
    <property type="match status" value="1"/>
</dbReference>
<dbReference type="AlphaFoldDB" id="A0A7R6PPB5"/>
<dbReference type="InterPro" id="IPR013647">
    <property type="entry name" value="OligopepF_N_dom"/>
</dbReference>
<organism evidence="9 10">
    <name type="scientific">Thermotomaculum hydrothermale</name>
    <dbReference type="NCBI Taxonomy" id="981385"/>
    <lineage>
        <taxon>Bacteria</taxon>
        <taxon>Pseudomonadati</taxon>
        <taxon>Acidobacteriota</taxon>
        <taxon>Holophagae</taxon>
        <taxon>Thermotomaculales</taxon>
        <taxon>Thermotomaculaceae</taxon>
        <taxon>Thermotomaculum</taxon>
    </lineage>
</organism>
<dbReference type="InterPro" id="IPR001567">
    <property type="entry name" value="Pept_M3A_M3B_dom"/>
</dbReference>
<dbReference type="Proteomes" id="UP000595564">
    <property type="component" value="Chromosome"/>
</dbReference>
<dbReference type="PANTHER" id="PTHR11804">
    <property type="entry name" value="PROTEASE M3 THIMET OLIGOPEPTIDASE-RELATED"/>
    <property type="match status" value="1"/>
</dbReference>
<dbReference type="Gene3D" id="1.10.287.830">
    <property type="entry name" value="putative peptidase helix hairpin domain like"/>
    <property type="match status" value="1"/>
</dbReference>
<dbReference type="GO" id="GO:0006508">
    <property type="term" value="P:proteolysis"/>
    <property type="evidence" value="ECO:0007669"/>
    <property type="project" value="UniProtKB-KW"/>
</dbReference>
<dbReference type="GO" id="GO:0046872">
    <property type="term" value="F:metal ion binding"/>
    <property type="evidence" value="ECO:0007669"/>
    <property type="project" value="UniProtKB-UniRule"/>
</dbReference>
<keyword evidence="4 6" id="KW-0862">Zinc</keyword>
<dbReference type="GO" id="GO:0006518">
    <property type="term" value="P:peptide metabolic process"/>
    <property type="evidence" value="ECO:0007669"/>
    <property type="project" value="TreeGrafter"/>
</dbReference>
<protein>
    <recommendedName>
        <fullName evidence="6">Oligopeptidase F</fullName>
        <ecNumber evidence="6">3.4.24.-</ecNumber>
    </recommendedName>
</protein>
<dbReference type="Gene3D" id="1.10.1370.20">
    <property type="entry name" value="Oligoendopeptidase f, C-terminal domain"/>
    <property type="match status" value="1"/>
</dbReference>
<evidence type="ECO:0000256" key="4">
    <source>
        <dbReference type="ARBA" id="ARBA00022833"/>
    </source>
</evidence>
<dbReference type="EMBL" id="AP017470">
    <property type="protein sequence ID" value="BBB32811.1"/>
    <property type="molecule type" value="Genomic_DNA"/>
</dbReference>
<gene>
    <name evidence="9" type="primary">pepF</name>
    <name evidence="9" type="ORF">TTHT_1294</name>
</gene>
<proteinExistence type="inferred from homology"/>
<dbReference type="KEGG" id="thyd:TTHT_1294"/>
<accession>A0A7R6PPB5</accession>
<dbReference type="InterPro" id="IPR004438">
    <property type="entry name" value="Peptidase_M3B"/>
</dbReference>
<keyword evidence="3 6" id="KW-0378">Hydrolase</keyword>
<evidence type="ECO:0000259" key="8">
    <source>
        <dbReference type="Pfam" id="PF08439"/>
    </source>
</evidence>
<comment type="cofactor">
    <cofactor evidence="6">
        <name>Zn(2+)</name>
        <dbReference type="ChEBI" id="CHEBI:29105"/>
    </cofactor>
    <text evidence="6">Binds 1 zinc ion.</text>
</comment>